<feature type="non-terminal residue" evidence="1">
    <location>
        <position position="74"/>
    </location>
</feature>
<sequence>RVQNTYKICGHVFDMVIRPCLTRPQIQCDNRYCKFSSAHPSTCVPPGCTNSCWQYRQFPQQYNPRIDALCPRCL</sequence>
<gene>
    <name evidence="1" type="ORF">PISMIDRAFT_34538</name>
</gene>
<reference evidence="1 2" key="1">
    <citation type="submission" date="2014-04" db="EMBL/GenBank/DDBJ databases">
        <authorList>
            <consortium name="DOE Joint Genome Institute"/>
            <person name="Kuo A."/>
            <person name="Kohler A."/>
            <person name="Costa M.D."/>
            <person name="Nagy L.G."/>
            <person name="Floudas D."/>
            <person name="Copeland A."/>
            <person name="Barry K.W."/>
            <person name="Cichocki N."/>
            <person name="Veneault-Fourrey C."/>
            <person name="LaButti K."/>
            <person name="Lindquist E.A."/>
            <person name="Lipzen A."/>
            <person name="Lundell T."/>
            <person name="Morin E."/>
            <person name="Murat C."/>
            <person name="Sun H."/>
            <person name="Tunlid A."/>
            <person name="Henrissat B."/>
            <person name="Grigoriev I.V."/>
            <person name="Hibbett D.S."/>
            <person name="Martin F."/>
            <person name="Nordberg H.P."/>
            <person name="Cantor M.N."/>
            <person name="Hua S.X."/>
        </authorList>
    </citation>
    <scope>NUCLEOTIDE SEQUENCE [LARGE SCALE GENOMIC DNA]</scope>
    <source>
        <strain evidence="1 2">441</strain>
    </source>
</reference>
<proteinExistence type="predicted"/>
<dbReference type="Proteomes" id="UP000054018">
    <property type="component" value="Unassembled WGS sequence"/>
</dbReference>
<dbReference type="EMBL" id="KN833685">
    <property type="protein sequence ID" value="KIK31237.1"/>
    <property type="molecule type" value="Genomic_DNA"/>
</dbReference>
<dbReference type="HOGENOM" id="CLU_167729_0_0_1"/>
<dbReference type="OrthoDB" id="2748942at2759"/>
<protein>
    <submittedName>
        <fullName evidence="1">Uncharacterized protein</fullName>
    </submittedName>
</protein>
<dbReference type="AlphaFoldDB" id="A0A0D0AAD5"/>
<keyword evidence="2" id="KW-1185">Reference proteome</keyword>
<accession>A0A0D0AAD5</accession>
<feature type="non-terminal residue" evidence="1">
    <location>
        <position position="1"/>
    </location>
</feature>
<evidence type="ECO:0000313" key="1">
    <source>
        <dbReference type="EMBL" id="KIK31237.1"/>
    </source>
</evidence>
<organism evidence="1 2">
    <name type="scientific">Pisolithus microcarpus 441</name>
    <dbReference type="NCBI Taxonomy" id="765257"/>
    <lineage>
        <taxon>Eukaryota</taxon>
        <taxon>Fungi</taxon>
        <taxon>Dikarya</taxon>
        <taxon>Basidiomycota</taxon>
        <taxon>Agaricomycotina</taxon>
        <taxon>Agaricomycetes</taxon>
        <taxon>Agaricomycetidae</taxon>
        <taxon>Boletales</taxon>
        <taxon>Sclerodermatineae</taxon>
        <taxon>Pisolithaceae</taxon>
        <taxon>Pisolithus</taxon>
    </lineage>
</organism>
<reference evidence="2" key="2">
    <citation type="submission" date="2015-01" db="EMBL/GenBank/DDBJ databases">
        <title>Evolutionary Origins and Diversification of the Mycorrhizal Mutualists.</title>
        <authorList>
            <consortium name="DOE Joint Genome Institute"/>
            <consortium name="Mycorrhizal Genomics Consortium"/>
            <person name="Kohler A."/>
            <person name="Kuo A."/>
            <person name="Nagy L.G."/>
            <person name="Floudas D."/>
            <person name="Copeland A."/>
            <person name="Barry K.W."/>
            <person name="Cichocki N."/>
            <person name="Veneault-Fourrey C."/>
            <person name="LaButti K."/>
            <person name="Lindquist E.A."/>
            <person name="Lipzen A."/>
            <person name="Lundell T."/>
            <person name="Morin E."/>
            <person name="Murat C."/>
            <person name="Riley R."/>
            <person name="Ohm R."/>
            <person name="Sun H."/>
            <person name="Tunlid A."/>
            <person name="Henrissat B."/>
            <person name="Grigoriev I.V."/>
            <person name="Hibbett D.S."/>
            <person name="Martin F."/>
        </authorList>
    </citation>
    <scope>NUCLEOTIDE SEQUENCE [LARGE SCALE GENOMIC DNA]</scope>
    <source>
        <strain evidence="2">441</strain>
    </source>
</reference>
<evidence type="ECO:0000313" key="2">
    <source>
        <dbReference type="Proteomes" id="UP000054018"/>
    </source>
</evidence>
<name>A0A0D0AAD5_9AGAM</name>